<keyword evidence="5" id="KW-1185">Reference proteome</keyword>
<organism evidence="4 5">
    <name type="scientific">Pseudorhodoplanes sinuspersici</name>
    <dbReference type="NCBI Taxonomy" id="1235591"/>
    <lineage>
        <taxon>Bacteria</taxon>
        <taxon>Pseudomonadati</taxon>
        <taxon>Pseudomonadota</taxon>
        <taxon>Alphaproteobacteria</taxon>
        <taxon>Hyphomicrobiales</taxon>
        <taxon>Pseudorhodoplanes</taxon>
    </lineage>
</organism>
<gene>
    <name evidence="4" type="ORF">CAK95_06010</name>
</gene>
<dbReference type="Proteomes" id="UP000194137">
    <property type="component" value="Chromosome"/>
</dbReference>
<keyword evidence="1" id="KW-0597">Phosphoprotein</keyword>
<dbReference type="InterPro" id="IPR050595">
    <property type="entry name" value="Bact_response_regulator"/>
</dbReference>
<dbReference type="GO" id="GO:0000160">
    <property type="term" value="P:phosphorelay signal transduction system"/>
    <property type="evidence" value="ECO:0007669"/>
    <property type="project" value="InterPro"/>
</dbReference>
<dbReference type="SMART" id="SM00448">
    <property type="entry name" value="REC"/>
    <property type="match status" value="1"/>
</dbReference>
<protein>
    <submittedName>
        <fullName evidence="4">Uncharacterized protein</fullName>
    </submittedName>
</protein>
<dbReference type="Pfam" id="PF00072">
    <property type="entry name" value="Response_reg"/>
    <property type="match status" value="1"/>
</dbReference>
<dbReference type="AlphaFoldDB" id="A0A1W6ZMP4"/>
<evidence type="ECO:0000256" key="1">
    <source>
        <dbReference type="ARBA" id="ARBA00022553"/>
    </source>
</evidence>
<dbReference type="STRING" id="1235591.CAK95_06010"/>
<dbReference type="InterPro" id="IPR011006">
    <property type="entry name" value="CheY-like_superfamily"/>
</dbReference>
<proteinExistence type="predicted"/>
<dbReference type="KEGG" id="psin:CAK95_06010"/>
<name>A0A1W6ZMP4_9HYPH</name>
<dbReference type="Gene3D" id="3.40.50.2300">
    <property type="match status" value="1"/>
</dbReference>
<evidence type="ECO:0000256" key="3">
    <source>
        <dbReference type="ARBA" id="ARBA00023163"/>
    </source>
</evidence>
<dbReference type="InterPro" id="IPR001789">
    <property type="entry name" value="Sig_transdc_resp-reg_receiver"/>
</dbReference>
<dbReference type="EMBL" id="CP021112">
    <property type="protein sequence ID" value="ARP98683.1"/>
    <property type="molecule type" value="Genomic_DNA"/>
</dbReference>
<dbReference type="PROSITE" id="PS50110">
    <property type="entry name" value="RESPONSE_REGULATORY"/>
    <property type="match status" value="1"/>
</dbReference>
<dbReference type="PANTHER" id="PTHR44591:SF3">
    <property type="entry name" value="RESPONSE REGULATORY DOMAIN-CONTAINING PROTEIN"/>
    <property type="match status" value="1"/>
</dbReference>
<keyword evidence="2" id="KW-0805">Transcription regulation</keyword>
<evidence type="ECO:0000313" key="5">
    <source>
        <dbReference type="Proteomes" id="UP000194137"/>
    </source>
</evidence>
<reference evidence="4 5" key="1">
    <citation type="submission" date="2017-05" db="EMBL/GenBank/DDBJ databases">
        <title>Full genome sequence of Pseudorhodoplanes sinuspersici.</title>
        <authorList>
            <person name="Dastgheib S.M.M."/>
            <person name="Shavandi M."/>
            <person name="Tirandaz H."/>
        </authorList>
    </citation>
    <scope>NUCLEOTIDE SEQUENCE [LARGE SCALE GENOMIC DNA]</scope>
    <source>
        <strain evidence="4 5">RIPI110</strain>
    </source>
</reference>
<dbReference type="PANTHER" id="PTHR44591">
    <property type="entry name" value="STRESS RESPONSE REGULATOR PROTEIN 1"/>
    <property type="match status" value="1"/>
</dbReference>
<sequence>MKNGTVNLRDLTILIADAGSYTRRIVYGMLRGFGANRILEVGDAGGVLAALTHQKIDILICDAKLPPHDGLAVTYAIRRNSDNENRTLPILFMTSDAQQGTVKKARDAGVSMVVAKPMSPTTLYDRLAWVAFDRRQFIDCPTYFGPDRRFKIEGYPTGVGRRASDKSIEIGEKTEPNLDQDDIDSLFMAARAGQE</sequence>
<accession>A0A1W6ZMP4</accession>
<dbReference type="SUPFAM" id="SSF52172">
    <property type="entry name" value="CheY-like"/>
    <property type="match status" value="1"/>
</dbReference>
<evidence type="ECO:0000256" key="2">
    <source>
        <dbReference type="ARBA" id="ARBA00023015"/>
    </source>
</evidence>
<dbReference type="RefSeq" id="WP_086087107.1">
    <property type="nucleotide sequence ID" value="NZ_CP021112.1"/>
</dbReference>
<evidence type="ECO:0000313" key="4">
    <source>
        <dbReference type="EMBL" id="ARP98683.1"/>
    </source>
</evidence>
<keyword evidence="3" id="KW-0804">Transcription</keyword>
<dbReference type="OrthoDB" id="9786548at2"/>